<organism evidence="6 7">
    <name type="scientific">Paraburkholderia bengalensis</name>
    <dbReference type="NCBI Taxonomy" id="2747562"/>
    <lineage>
        <taxon>Bacteria</taxon>
        <taxon>Pseudomonadati</taxon>
        <taxon>Pseudomonadota</taxon>
        <taxon>Betaproteobacteria</taxon>
        <taxon>Burkholderiales</taxon>
        <taxon>Burkholderiaceae</taxon>
        <taxon>Paraburkholderia</taxon>
    </lineage>
</organism>
<dbReference type="InterPro" id="IPR018060">
    <property type="entry name" value="HTH_AraC"/>
</dbReference>
<proteinExistence type="predicted"/>
<dbReference type="InterPro" id="IPR009057">
    <property type="entry name" value="Homeodomain-like_sf"/>
</dbReference>
<evidence type="ECO:0000256" key="4">
    <source>
        <dbReference type="SAM" id="MobiDB-lite"/>
    </source>
</evidence>
<feature type="region of interest" description="Disordered" evidence="4">
    <location>
        <begin position="145"/>
        <end position="176"/>
    </location>
</feature>
<comment type="caution">
    <text evidence="6">The sequence shown here is derived from an EMBL/GenBank/DDBJ whole genome shotgun (WGS) entry which is preliminary data.</text>
</comment>
<evidence type="ECO:0000256" key="3">
    <source>
        <dbReference type="ARBA" id="ARBA00023163"/>
    </source>
</evidence>
<accession>A0ABU8J4G1</accession>
<dbReference type="Pfam" id="PF12833">
    <property type="entry name" value="HTH_18"/>
    <property type="match status" value="1"/>
</dbReference>
<sequence length="326" mass="35639">MKTTYHDVSRIPNRALSNQTASLGTHVIGIFVFDGFSMLPAVEVVDVFDKANQVLAVANDVAACYRTVFVSSHGGCVSSSARIDVLTQSVELFRSGRAVFVASGKMAVNATKDTLFSEWLRGAASQVDEVFVIGNSDASLDARRECSQTQTSRMPSAADFQATGPTGNHTSDHASRSAVRHALEMIRQDFGLSILRRVLEHLPDTGLPEFNAIAANGAKSIKEKIHESARWITRNCNRPISITVAAQTAGMSDRSYLRHFRAEMGVKPSEHLRRSRVELAAAMLISSDLPVDKIARRCGLTSGECLARLFRQVLDISPTEYRSRLV</sequence>
<dbReference type="InterPro" id="IPR050204">
    <property type="entry name" value="AraC_XylS_family_regulators"/>
</dbReference>
<evidence type="ECO:0000256" key="2">
    <source>
        <dbReference type="ARBA" id="ARBA00023125"/>
    </source>
</evidence>
<protein>
    <submittedName>
        <fullName evidence="6">Helix-turn-helix domain-containing protein</fullName>
    </submittedName>
</protein>
<evidence type="ECO:0000313" key="6">
    <source>
        <dbReference type="EMBL" id="MEI6002592.1"/>
    </source>
</evidence>
<dbReference type="SMART" id="SM00342">
    <property type="entry name" value="HTH_ARAC"/>
    <property type="match status" value="1"/>
</dbReference>
<keyword evidence="1" id="KW-0805">Transcription regulation</keyword>
<keyword evidence="2" id="KW-0238">DNA-binding</keyword>
<dbReference type="InterPro" id="IPR018062">
    <property type="entry name" value="HTH_AraC-typ_CS"/>
</dbReference>
<feature type="domain" description="HTH araC/xylS-type" evidence="5">
    <location>
        <begin position="226"/>
        <end position="324"/>
    </location>
</feature>
<dbReference type="PANTHER" id="PTHR46796">
    <property type="entry name" value="HTH-TYPE TRANSCRIPTIONAL ACTIVATOR RHAS-RELATED"/>
    <property type="match status" value="1"/>
</dbReference>
<dbReference type="Gene3D" id="1.10.10.60">
    <property type="entry name" value="Homeodomain-like"/>
    <property type="match status" value="1"/>
</dbReference>
<evidence type="ECO:0000313" key="7">
    <source>
        <dbReference type="Proteomes" id="UP001386437"/>
    </source>
</evidence>
<name>A0ABU8J4G1_9BURK</name>
<evidence type="ECO:0000256" key="1">
    <source>
        <dbReference type="ARBA" id="ARBA00023015"/>
    </source>
</evidence>
<dbReference type="RefSeq" id="WP_336602203.1">
    <property type="nucleotide sequence ID" value="NZ_JACFYJ010000121.1"/>
</dbReference>
<dbReference type="PROSITE" id="PS00041">
    <property type="entry name" value="HTH_ARAC_FAMILY_1"/>
    <property type="match status" value="1"/>
</dbReference>
<gene>
    <name evidence="6" type="ORF">H3V53_37435</name>
</gene>
<dbReference type="Gene3D" id="3.40.50.880">
    <property type="match status" value="1"/>
</dbReference>
<dbReference type="Proteomes" id="UP001386437">
    <property type="component" value="Unassembled WGS sequence"/>
</dbReference>
<dbReference type="EMBL" id="JACFYJ010000121">
    <property type="protein sequence ID" value="MEI6002592.1"/>
    <property type="molecule type" value="Genomic_DNA"/>
</dbReference>
<evidence type="ECO:0000259" key="5">
    <source>
        <dbReference type="PROSITE" id="PS01124"/>
    </source>
</evidence>
<dbReference type="InterPro" id="IPR029062">
    <property type="entry name" value="Class_I_gatase-like"/>
</dbReference>
<reference evidence="6 7" key="1">
    <citation type="journal article" date="2022" name="Arch. Microbiol.">
        <title>Paraburkholderia bengalensis sp. nov. isolated from roots of Oryza sativa, IR64.</title>
        <authorList>
            <person name="Nag P."/>
            <person name="Mondal N."/>
            <person name="Sarkar J."/>
            <person name="Das S."/>
        </authorList>
    </citation>
    <scope>NUCLEOTIDE SEQUENCE [LARGE SCALE GENOMIC DNA]</scope>
    <source>
        <strain evidence="6 7">IR64_4_BI</strain>
    </source>
</reference>
<keyword evidence="7" id="KW-1185">Reference proteome</keyword>
<dbReference type="SUPFAM" id="SSF52317">
    <property type="entry name" value="Class I glutamine amidotransferase-like"/>
    <property type="match status" value="1"/>
</dbReference>
<dbReference type="PROSITE" id="PS01124">
    <property type="entry name" value="HTH_ARAC_FAMILY_2"/>
    <property type="match status" value="1"/>
</dbReference>
<dbReference type="SUPFAM" id="SSF46689">
    <property type="entry name" value="Homeodomain-like"/>
    <property type="match status" value="2"/>
</dbReference>
<keyword evidence="3" id="KW-0804">Transcription</keyword>